<feature type="region of interest" description="Disordered" evidence="1">
    <location>
        <begin position="106"/>
        <end position="139"/>
    </location>
</feature>
<dbReference type="EMBL" id="JAJFAZ020000006">
    <property type="protein sequence ID" value="KAI5324953.1"/>
    <property type="molecule type" value="Genomic_DNA"/>
</dbReference>
<proteinExistence type="predicted"/>
<reference evidence="2 3" key="1">
    <citation type="journal article" date="2022" name="G3 (Bethesda)">
        <title>Whole-genome sequence and methylome profiling of the almond [Prunus dulcis (Mill.) D.A. Webb] cultivar 'Nonpareil'.</title>
        <authorList>
            <person name="D'Amico-Willman K.M."/>
            <person name="Ouma W.Z."/>
            <person name="Meulia T."/>
            <person name="Sideli G.M."/>
            <person name="Gradziel T.M."/>
            <person name="Fresnedo-Ramirez J."/>
        </authorList>
    </citation>
    <scope>NUCLEOTIDE SEQUENCE [LARGE SCALE GENOMIC DNA]</scope>
    <source>
        <strain evidence="2">Clone GOH B32 T37-40</strain>
    </source>
</reference>
<evidence type="ECO:0000256" key="1">
    <source>
        <dbReference type="SAM" id="MobiDB-lite"/>
    </source>
</evidence>
<accession>A0AAD4YY61</accession>
<name>A0AAD4YY61_PRUDU</name>
<keyword evidence="3" id="KW-1185">Reference proteome</keyword>
<sequence>MDQISPCIHDELALFVKNYRRVVKDKTKVTRNCQNLPSSSTRVSQENVLKEMNFLDSYGFRENKSLKDLVKCYICGGAGYIDVKYANNFALVGSVHNSSLARVHVVKEGKSDSRNESVSGDDRQDDQSYRDHDDQSYKE</sequence>
<gene>
    <name evidence="2" type="ORF">L3X38_034026</name>
</gene>
<dbReference type="AlphaFoldDB" id="A0AAD4YY61"/>
<dbReference type="Proteomes" id="UP001054821">
    <property type="component" value="Chromosome 6"/>
</dbReference>
<evidence type="ECO:0000313" key="2">
    <source>
        <dbReference type="EMBL" id="KAI5324953.1"/>
    </source>
</evidence>
<comment type="caution">
    <text evidence="2">The sequence shown here is derived from an EMBL/GenBank/DDBJ whole genome shotgun (WGS) entry which is preliminary data.</text>
</comment>
<protein>
    <submittedName>
        <fullName evidence="2">Uncharacterized protein</fullName>
    </submittedName>
</protein>
<evidence type="ECO:0000313" key="3">
    <source>
        <dbReference type="Proteomes" id="UP001054821"/>
    </source>
</evidence>
<organism evidence="2 3">
    <name type="scientific">Prunus dulcis</name>
    <name type="common">Almond</name>
    <name type="synonym">Amygdalus dulcis</name>
    <dbReference type="NCBI Taxonomy" id="3755"/>
    <lineage>
        <taxon>Eukaryota</taxon>
        <taxon>Viridiplantae</taxon>
        <taxon>Streptophyta</taxon>
        <taxon>Embryophyta</taxon>
        <taxon>Tracheophyta</taxon>
        <taxon>Spermatophyta</taxon>
        <taxon>Magnoliopsida</taxon>
        <taxon>eudicotyledons</taxon>
        <taxon>Gunneridae</taxon>
        <taxon>Pentapetalae</taxon>
        <taxon>rosids</taxon>
        <taxon>fabids</taxon>
        <taxon>Rosales</taxon>
        <taxon>Rosaceae</taxon>
        <taxon>Amygdaloideae</taxon>
        <taxon>Amygdaleae</taxon>
        <taxon>Prunus</taxon>
    </lineage>
</organism>